<evidence type="ECO:0000313" key="3">
    <source>
        <dbReference type="Proteomes" id="UP000033947"/>
    </source>
</evidence>
<gene>
    <name evidence="2" type="ORF">UU55_C0001G0097</name>
</gene>
<protein>
    <submittedName>
        <fullName evidence="2">Uncharacterized protein</fullName>
    </submittedName>
</protein>
<keyword evidence="1" id="KW-1133">Transmembrane helix</keyword>
<dbReference type="Proteomes" id="UP000033947">
    <property type="component" value="Unassembled WGS sequence"/>
</dbReference>
<comment type="caution">
    <text evidence="2">The sequence shown here is derived from an EMBL/GenBank/DDBJ whole genome shotgun (WGS) entry which is preliminary data.</text>
</comment>
<feature type="transmembrane region" description="Helical" evidence="1">
    <location>
        <begin position="34"/>
        <end position="53"/>
    </location>
</feature>
<organism evidence="2 3">
    <name type="scientific">candidate division WWE3 bacterium GW2011_GWC2_41_23</name>
    <dbReference type="NCBI Taxonomy" id="1619123"/>
    <lineage>
        <taxon>Bacteria</taxon>
        <taxon>Katanobacteria</taxon>
    </lineage>
</organism>
<reference evidence="2 3" key="1">
    <citation type="journal article" date="2015" name="Nature">
        <title>rRNA introns, odd ribosomes, and small enigmatic genomes across a large radiation of phyla.</title>
        <authorList>
            <person name="Brown C.T."/>
            <person name="Hug L.A."/>
            <person name="Thomas B.C."/>
            <person name="Sharon I."/>
            <person name="Castelle C.J."/>
            <person name="Singh A."/>
            <person name="Wilkins M.J."/>
            <person name="Williams K.H."/>
            <person name="Banfield J.F."/>
        </authorList>
    </citation>
    <scope>NUCLEOTIDE SEQUENCE [LARGE SCALE GENOMIC DNA]</scope>
</reference>
<evidence type="ECO:0000256" key="1">
    <source>
        <dbReference type="SAM" id="Phobius"/>
    </source>
</evidence>
<accession>A0A0G0Y2H2</accession>
<keyword evidence="1" id="KW-0472">Membrane</keyword>
<feature type="transmembrane region" description="Helical" evidence="1">
    <location>
        <begin position="60"/>
        <end position="77"/>
    </location>
</feature>
<name>A0A0G0Y2H2_UNCKA</name>
<dbReference type="EMBL" id="LCBB01000001">
    <property type="protein sequence ID" value="KKS03636.1"/>
    <property type="molecule type" value="Genomic_DNA"/>
</dbReference>
<proteinExistence type="predicted"/>
<dbReference type="AlphaFoldDB" id="A0A0G0Y2H2"/>
<keyword evidence="1" id="KW-0812">Transmembrane</keyword>
<evidence type="ECO:0000313" key="2">
    <source>
        <dbReference type="EMBL" id="KKS03636.1"/>
    </source>
</evidence>
<sequence length="80" mass="8742">MVKILTVFITVYVFMLFVGTLAQTERVPVSLQTMQVTSYCAAVLIGLTGFVILKKFPKTLGQVTGAFAIVLAFYIAFSTI</sequence>